<dbReference type="AlphaFoldDB" id="A0A2U1MF59"/>
<keyword evidence="14" id="KW-1185">Reference proteome</keyword>
<dbReference type="GO" id="GO:0003729">
    <property type="term" value="F:mRNA binding"/>
    <property type="evidence" value="ECO:0007669"/>
    <property type="project" value="UniProtKB-ARBA"/>
</dbReference>
<feature type="region of interest" description="Disordered" evidence="11">
    <location>
        <begin position="316"/>
        <end position="376"/>
    </location>
</feature>
<evidence type="ECO:0000256" key="1">
    <source>
        <dbReference type="ARBA" id="ARBA00004123"/>
    </source>
</evidence>
<keyword evidence="6" id="KW-0677">Repeat</keyword>
<dbReference type="SMART" id="SM00213">
    <property type="entry name" value="UBQ"/>
    <property type="match status" value="4"/>
</dbReference>
<evidence type="ECO:0000256" key="6">
    <source>
        <dbReference type="ARBA" id="ARBA00022737"/>
    </source>
</evidence>
<evidence type="ECO:0000256" key="10">
    <source>
        <dbReference type="SAM" id="Coils"/>
    </source>
</evidence>
<dbReference type="STRING" id="35608.A0A2U1MF59"/>
<dbReference type="InterPro" id="IPR019956">
    <property type="entry name" value="Ubiquitin_dom"/>
</dbReference>
<reference evidence="13 14" key="1">
    <citation type="journal article" date="2018" name="Mol. Plant">
        <title>The genome of Artemisia annua provides insight into the evolution of Asteraceae family and artemisinin biosynthesis.</title>
        <authorList>
            <person name="Shen Q."/>
            <person name="Zhang L."/>
            <person name="Liao Z."/>
            <person name="Wang S."/>
            <person name="Yan T."/>
            <person name="Shi P."/>
            <person name="Liu M."/>
            <person name="Fu X."/>
            <person name="Pan Q."/>
            <person name="Wang Y."/>
            <person name="Lv Z."/>
            <person name="Lu X."/>
            <person name="Zhang F."/>
            <person name="Jiang W."/>
            <person name="Ma Y."/>
            <person name="Chen M."/>
            <person name="Hao X."/>
            <person name="Li L."/>
            <person name="Tang Y."/>
            <person name="Lv G."/>
            <person name="Zhou Y."/>
            <person name="Sun X."/>
            <person name="Brodelius P.E."/>
            <person name="Rose J.K.C."/>
            <person name="Tang K."/>
        </authorList>
    </citation>
    <scope>NUCLEOTIDE SEQUENCE [LARGE SCALE GENOMIC DNA]</scope>
    <source>
        <strain evidence="14">cv. Huhao1</strain>
        <tissue evidence="13">Leaf</tissue>
    </source>
</reference>
<evidence type="ECO:0000256" key="7">
    <source>
        <dbReference type="ARBA" id="ARBA00022786"/>
    </source>
</evidence>
<sequence>MKTIRMRPRLLKNKPFFMTTRVTTSLERLLPLANFSMEMENTEPMRNHTKSVEEKELTAEDGALVEVAEEETEANPPVSEQMEAHMSQILEKIDNFTHQMRIIVKTLTGKTITLEVESSDTIYNVKAKILDKEGIPPDQQRLIFAGKQLQDGRTFADYHIHRESTINLVLPVLCGGGVDPLFQKVKHATMERDYLGALDILDHAGEKARNCRHWARSLYRMLEILVLPNLPSSTHPDYYRVLGLDTTSCGREVMRAYDDTRELLAHPICQIVTECVWILNLLELAKVTLLNIDLRQEYDRTLTGIEGSVSVLPYNTPPPSPVYSEPPEFTTIRTPKTQETVITTPKTTGNNSPERPKSYKRSYTAPASVREREPSDKIKEKTYRKIIFDEDANLPSLRLKGDMQIFVKTPTGETITLGVVSSDTIDNLKEKIHDKDGTARDNQRVMFNEIELKDGGRTLEQYNIENNSTLHLKVWLKGGIRIYVKTYYGKRITVEVERSDSIFDVKSRIKDKEGIPPDEQKLIFGLEQLKDYKTLADYNISEDSMLYLKPRMKGGMQIFVKTLTGKTMTMQVGSSDTIDNVKAKIQEREGIPPHHQRLIFAGNQLKDGRTLGDYNIQKESTLHMLLRLRGGMQFETGKTKTLEFESSDIIDKEGIPPDQQLEDGRTLASVVLPIIISTSLSFNPHIHSCFSFNFSIRNFSMEMEITEPMRNHTKFVEEKELTAEDGALVEVAEEETEANPPVSEQMEAHVSQILEKIDNFTQQVSEFLESGKSFFKDLSNEFEERVIAIHKEQMEEWQEEIKELRFIDASNEEEINAILQNAQQVLYTAHNDP</sequence>
<dbReference type="InterPro" id="IPR029071">
    <property type="entry name" value="Ubiquitin-like_domsf"/>
</dbReference>
<dbReference type="InterPro" id="IPR019954">
    <property type="entry name" value="Ubiquitin_CS"/>
</dbReference>
<feature type="domain" description="Ubiquitin-like" evidence="12">
    <location>
        <begin position="480"/>
        <end position="555"/>
    </location>
</feature>
<dbReference type="GO" id="GO:0005737">
    <property type="term" value="C:cytoplasm"/>
    <property type="evidence" value="ECO:0007669"/>
    <property type="project" value="UniProtKB-SubCell"/>
</dbReference>
<dbReference type="InterPro" id="IPR050158">
    <property type="entry name" value="Ubiquitin_ubiquitin-like"/>
</dbReference>
<keyword evidence="8" id="KW-0832">Ubl conjugation</keyword>
<dbReference type="FunFam" id="3.10.20.90:FF:000160">
    <property type="entry name" value="Polyubiquitin-C"/>
    <property type="match status" value="1"/>
</dbReference>
<evidence type="ECO:0000256" key="9">
    <source>
        <dbReference type="ARBA" id="ARBA00023242"/>
    </source>
</evidence>
<dbReference type="PRINTS" id="PR00348">
    <property type="entry name" value="UBIQUITIN"/>
</dbReference>
<evidence type="ECO:0000256" key="8">
    <source>
        <dbReference type="ARBA" id="ARBA00022843"/>
    </source>
</evidence>
<feature type="coiled-coil region" evidence="10">
    <location>
        <begin position="780"/>
        <end position="807"/>
    </location>
</feature>
<evidence type="ECO:0000256" key="2">
    <source>
        <dbReference type="ARBA" id="ARBA00004496"/>
    </source>
</evidence>
<evidence type="ECO:0000259" key="12">
    <source>
        <dbReference type="PROSITE" id="PS50053"/>
    </source>
</evidence>
<keyword evidence="4" id="KW-0963">Cytoplasm</keyword>
<feature type="compositionally biased region" description="Polar residues" evidence="11">
    <location>
        <begin position="331"/>
        <end position="353"/>
    </location>
</feature>
<comment type="caution">
    <text evidence="13">The sequence shown here is derived from an EMBL/GenBank/DDBJ whole genome shotgun (WGS) entry which is preliminary data.</text>
</comment>
<dbReference type="InterPro" id="IPR000626">
    <property type="entry name" value="Ubiquitin-like_dom"/>
</dbReference>
<dbReference type="PANTHER" id="PTHR10666">
    <property type="entry name" value="UBIQUITIN"/>
    <property type="match status" value="1"/>
</dbReference>
<protein>
    <submittedName>
        <fullName evidence="13">Polyubiquitin-like protein</fullName>
    </submittedName>
</protein>
<keyword evidence="10" id="KW-0175">Coiled coil</keyword>
<dbReference type="Proteomes" id="UP000245207">
    <property type="component" value="Unassembled WGS sequence"/>
</dbReference>
<evidence type="ECO:0000313" key="13">
    <source>
        <dbReference type="EMBL" id="PWA59868.1"/>
    </source>
</evidence>
<proteinExistence type="inferred from homology"/>
<dbReference type="PROSITE" id="PS00299">
    <property type="entry name" value="UBIQUITIN_1"/>
    <property type="match status" value="2"/>
</dbReference>
<feature type="domain" description="Ubiquitin-like" evidence="12">
    <location>
        <begin position="403"/>
        <end position="479"/>
    </location>
</feature>
<name>A0A2U1MF59_ARTAN</name>
<evidence type="ECO:0000313" key="14">
    <source>
        <dbReference type="Proteomes" id="UP000245207"/>
    </source>
</evidence>
<organism evidence="13 14">
    <name type="scientific">Artemisia annua</name>
    <name type="common">Sweet wormwood</name>
    <dbReference type="NCBI Taxonomy" id="35608"/>
    <lineage>
        <taxon>Eukaryota</taxon>
        <taxon>Viridiplantae</taxon>
        <taxon>Streptophyta</taxon>
        <taxon>Embryophyta</taxon>
        <taxon>Tracheophyta</taxon>
        <taxon>Spermatophyta</taxon>
        <taxon>Magnoliopsida</taxon>
        <taxon>eudicotyledons</taxon>
        <taxon>Gunneridae</taxon>
        <taxon>Pentapetalae</taxon>
        <taxon>asterids</taxon>
        <taxon>campanulids</taxon>
        <taxon>Asterales</taxon>
        <taxon>Asteraceae</taxon>
        <taxon>Asteroideae</taxon>
        <taxon>Anthemideae</taxon>
        <taxon>Artemisiinae</taxon>
        <taxon>Artemisia</taxon>
    </lineage>
</organism>
<accession>A0A2U1MF59</accession>
<evidence type="ECO:0000256" key="4">
    <source>
        <dbReference type="ARBA" id="ARBA00022490"/>
    </source>
</evidence>
<comment type="subcellular location">
    <subcellularLocation>
        <location evidence="2">Cytoplasm</location>
    </subcellularLocation>
    <subcellularLocation>
        <location evidence="1">Nucleus</location>
    </subcellularLocation>
</comment>
<feature type="domain" description="Ubiquitin-like" evidence="12">
    <location>
        <begin position="100"/>
        <end position="175"/>
    </location>
</feature>
<feature type="domain" description="Ubiquitin-like" evidence="12">
    <location>
        <begin position="556"/>
        <end position="631"/>
    </location>
</feature>
<keyword evidence="9" id="KW-0539">Nucleus</keyword>
<dbReference type="FunFam" id="3.10.20.90:FF:000211">
    <property type="entry name" value="Polyubiquitin 9"/>
    <property type="match status" value="1"/>
</dbReference>
<comment type="similarity">
    <text evidence="3">Belongs to the ubiquitin family.</text>
</comment>
<dbReference type="GO" id="GO:0005634">
    <property type="term" value="C:nucleus"/>
    <property type="evidence" value="ECO:0007669"/>
    <property type="project" value="UniProtKB-SubCell"/>
</dbReference>
<evidence type="ECO:0000256" key="11">
    <source>
        <dbReference type="SAM" id="MobiDB-lite"/>
    </source>
</evidence>
<dbReference type="FunFam" id="3.10.20.90:FF:000469">
    <property type="entry name" value="Polyubiquitin-C"/>
    <property type="match status" value="1"/>
</dbReference>
<dbReference type="FunFam" id="3.10.20.90:FF:000009">
    <property type="entry name" value="Ubiquitin-60S ribosomal protein"/>
    <property type="match status" value="1"/>
</dbReference>
<keyword evidence="7" id="KW-0833">Ubl conjugation pathway</keyword>
<dbReference type="EMBL" id="PKPP01005509">
    <property type="protein sequence ID" value="PWA59868.1"/>
    <property type="molecule type" value="Genomic_DNA"/>
</dbReference>
<dbReference type="SUPFAM" id="SSF54236">
    <property type="entry name" value="Ubiquitin-like"/>
    <property type="match status" value="4"/>
</dbReference>
<evidence type="ECO:0000256" key="3">
    <source>
        <dbReference type="ARBA" id="ARBA00008430"/>
    </source>
</evidence>
<dbReference type="Pfam" id="PF00240">
    <property type="entry name" value="ubiquitin"/>
    <property type="match status" value="4"/>
</dbReference>
<gene>
    <name evidence="13" type="ORF">CTI12_AA384860</name>
</gene>
<dbReference type="Gene3D" id="3.10.20.90">
    <property type="entry name" value="Phosphatidylinositol 3-kinase Catalytic Subunit, Chain A, domain 1"/>
    <property type="match status" value="4"/>
</dbReference>
<keyword evidence="5" id="KW-1017">Isopeptide bond</keyword>
<evidence type="ECO:0000256" key="5">
    <source>
        <dbReference type="ARBA" id="ARBA00022499"/>
    </source>
</evidence>
<dbReference type="PROSITE" id="PS50053">
    <property type="entry name" value="UBIQUITIN_2"/>
    <property type="match status" value="4"/>
</dbReference>